<evidence type="ECO:0000256" key="1">
    <source>
        <dbReference type="ARBA" id="ARBA00023002"/>
    </source>
</evidence>
<dbReference type="Pfam" id="PF01370">
    <property type="entry name" value="Epimerase"/>
    <property type="match status" value="1"/>
</dbReference>
<comment type="caution">
    <text evidence="4">The sequence shown here is derived from an EMBL/GenBank/DDBJ whole genome shotgun (WGS) entry which is preliminary data.</text>
</comment>
<organism evidence="4 5">
    <name type="scientific">Tremella mesenterica</name>
    <name type="common">Jelly fungus</name>
    <dbReference type="NCBI Taxonomy" id="5217"/>
    <lineage>
        <taxon>Eukaryota</taxon>
        <taxon>Fungi</taxon>
        <taxon>Dikarya</taxon>
        <taxon>Basidiomycota</taxon>
        <taxon>Agaricomycotina</taxon>
        <taxon>Tremellomycetes</taxon>
        <taxon>Tremellales</taxon>
        <taxon>Tremellaceae</taxon>
        <taxon>Tremella</taxon>
    </lineage>
</organism>
<dbReference type="EMBL" id="SDIL01000086">
    <property type="protein sequence ID" value="RXK36812.1"/>
    <property type="molecule type" value="Genomic_DNA"/>
</dbReference>
<protein>
    <recommendedName>
        <fullName evidence="3">NAD-dependent epimerase/dehydratase domain-containing protein</fullName>
    </recommendedName>
</protein>
<gene>
    <name evidence="4" type="ORF">M231_05896</name>
</gene>
<comment type="similarity">
    <text evidence="2">Belongs to the NAD(P)-dependent epimerase/dehydratase family. Dihydroflavonol-4-reductase subfamily.</text>
</comment>
<evidence type="ECO:0000313" key="4">
    <source>
        <dbReference type="EMBL" id="RXK36812.1"/>
    </source>
</evidence>
<evidence type="ECO:0000256" key="2">
    <source>
        <dbReference type="ARBA" id="ARBA00023445"/>
    </source>
</evidence>
<feature type="domain" description="NAD-dependent epimerase/dehydratase" evidence="3">
    <location>
        <begin position="7"/>
        <end position="225"/>
    </location>
</feature>
<evidence type="ECO:0000313" key="5">
    <source>
        <dbReference type="Proteomes" id="UP000289152"/>
    </source>
</evidence>
<accession>A0A4Q1BGW5</accession>
<reference evidence="4 5" key="1">
    <citation type="submission" date="2016-06" db="EMBL/GenBank/DDBJ databases">
        <title>Evolution of pathogenesis and genome organization in the Tremellales.</title>
        <authorList>
            <person name="Cuomo C."/>
            <person name="Litvintseva A."/>
            <person name="Heitman J."/>
            <person name="Chen Y."/>
            <person name="Sun S."/>
            <person name="Springer D."/>
            <person name="Dromer F."/>
            <person name="Young S."/>
            <person name="Zeng Q."/>
            <person name="Chapman S."/>
            <person name="Gujja S."/>
            <person name="Saif S."/>
            <person name="Birren B."/>
        </authorList>
    </citation>
    <scope>NUCLEOTIDE SEQUENCE [LARGE SCALE GENOMIC DNA]</scope>
    <source>
        <strain evidence="4 5">ATCC 28783</strain>
    </source>
</reference>
<dbReference type="VEuPathDB" id="FungiDB:TREMEDRAFT_61410"/>
<evidence type="ECO:0000259" key="3">
    <source>
        <dbReference type="Pfam" id="PF01370"/>
    </source>
</evidence>
<dbReference type="InterPro" id="IPR001509">
    <property type="entry name" value="Epimerase_deHydtase"/>
</dbReference>
<dbReference type="STRING" id="5217.A0A4Q1BGW5"/>
<dbReference type="Proteomes" id="UP000289152">
    <property type="component" value="Unassembled WGS sequence"/>
</dbReference>
<sequence length="348" mass="37728">MTNKIAAITGQNGFIALHTALWFLEHGWDVRGSVRSESKAQLVRENPTFVKYAQEGRLELIVVPSLSGDVTKLLEGVAAVVHIATPMDMEGKGWESYVGDAKADVTNLLTAASKVPTIEAFSVMSSCALHLDPFNGFQGEPGKTYSEEDVSPVTEEQAANATLDSMIGWVTRYGKMKELTEQEAIKVHAALGAKFTLTLIRPTMVSGPSLDVTSPEGVPTASVSSRNMLALISGKDSPVQPDLGFLSVDARDVAKAFYEVVVRKTSGAYILNGPTYDNQLLVNVARSVRPDLDKYIPLGNPEKLPSKDVSYIFPGAKATKELGVEYHTLEESIRDTLAYFEQIGLFKA</sequence>
<dbReference type="InterPro" id="IPR036291">
    <property type="entry name" value="NAD(P)-bd_dom_sf"/>
</dbReference>
<proteinExistence type="inferred from homology"/>
<dbReference type="InterPro" id="IPR050425">
    <property type="entry name" value="NAD(P)_dehydrat-like"/>
</dbReference>
<dbReference type="PANTHER" id="PTHR10366:SF579">
    <property type="entry name" value="3-BETA HYDROXYSTEROID DEHYDROGENASE_ISOMERASE FAMILY PROTEIN (AFU_ORTHOLOGUE AFUA_3G02250)"/>
    <property type="match status" value="1"/>
</dbReference>
<dbReference type="PANTHER" id="PTHR10366">
    <property type="entry name" value="NAD DEPENDENT EPIMERASE/DEHYDRATASE"/>
    <property type="match status" value="1"/>
</dbReference>
<dbReference type="SUPFAM" id="SSF51735">
    <property type="entry name" value="NAD(P)-binding Rossmann-fold domains"/>
    <property type="match status" value="1"/>
</dbReference>
<name>A0A4Q1BGW5_TREME</name>
<dbReference type="AlphaFoldDB" id="A0A4Q1BGW5"/>
<dbReference type="InParanoid" id="A0A4Q1BGW5"/>
<keyword evidence="5" id="KW-1185">Reference proteome</keyword>
<keyword evidence="1" id="KW-0560">Oxidoreductase</keyword>
<dbReference type="Gene3D" id="3.40.50.720">
    <property type="entry name" value="NAD(P)-binding Rossmann-like Domain"/>
    <property type="match status" value="1"/>
</dbReference>
<dbReference type="GO" id="GO:0016616">
    <property type="term" value="F:oxidoreductase activity, acting on the CH-OH group of donors, NAD or NADP as acceptor"/>
    <property type="evidence" value="ECO:0007669"/>
    <property type="project" value="TreeGrafter"/>
</dbReference>
<dbReference type="OrthoDB" id="2559962at2759"/>